<dbReference type="Gramene" id="Jr07_12090_p1">
    <property type="protein sequence ID" value="cds.Jr07_12090_p1"/>
    <property type="gene ID" value="Jr07_12090"/>
</dbReference>
<organism evidence="1 2">
    <name type="scientific">Juglans regia</name>
    <name type="common">English walnut</name>
    <dbReference type="NCBI Taxonomy" id="51240"/>
    <lineage>
        <taxon>Eukaryota</taxon>
        <taxon>Viridiplantae</taxon>
        <taxon>Streptophyta</taxon>
        <taxon>Embryophyta</taxon>
        <taxon>Tracheophyta</taxon>
        <taxon>Spermatophyta</taxon>
        <taxon>Magnoliopsida</taxon>
        <taxon>eudicotyledons</taxon>
        <taxon>Gunneridae</taxon>
        <taxon>Pentapetalae</taxon>
        <taxon>rosids</taxon>
        <taxon>fabids</taxon>
        <taxon>Fagales</taxon>
        <taxon>Juglandaceae</taxon>
        <taxon>Juglans</taxon>
    </lineage>
</organism>
<dbReference type="EMBL" id="LIHL02000007">
    <property type="protein sequence ID" value="KAF5464814.1"/>
    <property type="molecule type" value="Genomic_DNA"/>
</dbReference>
<name>A0A834CLW2_JUGRE</name>
<evidence type="ECO:0000313" key="2">
    <source>
        <dbReference type="Proteomes" id="UP000619265"/>
    </source>
</evidence>
<evidence type="ECO:0000313" key="1">
    <source>
        <dbReference type="EMBL" id="KAF5464814.1"/>
    </source>
</evidence>
<reference evidence="1" key="2">
    <citation type="submission" date="2020-03" db="EMBL/GenBank/DDBJ databases">
        <title>Walnut 2.0.</title>
        <authorList>
            <person name="Marrano A."/>
            <person name="Britton M."/>
            <person name="Zimin A.V."/>
            <person name="Zaini P.A."/>
            <person name="Workman R."/>
            <person name="Puiu D."/>
            <person name="Bianco L."/>
            <person name="Allen B.J."/>
            <person name="Troggio M."/>
            <person name="Leslie C.A."/>
            <person name="Timp W."/>
            <person name="Dendekar A."/>
            <person name="Salzberg S.L."/>
            <person name="Neale D.B."/>
        </authorList>
    </citation>
    <scope>NUCLEOTIDE SEQUENCE</scope>
    <source>
        <tissue evidence="1">Leaves</tissue>
    </source>
</reference>
<gene>
    <name evidence="1" type="ORF">F2P56_014865</name>
</gene>
<feature type="non-terminal residue" evidence="1">
    <location>
        <position position="247"/>
    </location>
</feature>
<protein>
    <submittedName>
        <fullName evidence="1">Uncharacterized protein</fullName>
    </submittedName>
</protein>
<proteinExistence type="predicted"/>
<accession>A0A834CLW2</accession>
<dbReference type="Proteomes" id="UP000619265">
    <property type="component" value="Unassembled WGS sequence"/>
</dbReference>
<dbReference type="AlphaFoldDB" id="A0A834CLW2"/>
<comment type="caution">
    <text evidence="1">The sequence shown here is derived from an EMBL/GenBank/DDBJ whole genome shotgun (WGS) entry which is preliminary data.</text>
</comment>
<sequence length="247" mass="28302">MSAEVETSKGYRPVVPYPQRLTAGQKNKYYTEIQEIFKQVKINFPLLDVIQQVLLYAKFLKDLCIVKRKLNVTKKVFLTEHVSALILSETPQKLRDLDSPHIFIMIVLQQVTVVDRSVKVSRGIIEDVGVLQLTFMNTTLEMDAFNACKMLSGCDDLEVHAIDMVYDFDVSELLLVFDSEIAFEDDFPKQSKAIVETNPFWRRPVFEALGLPEVMKSSEDEVLTLDLKPLLEDLKYIFLGQVEGTFL</sequence>
<reference evidence="1" key="1">
    <citation type="submission" date="2015-10" db="EMBL/GenBank/DDBJ databases">
        <authorList>
            <person name="Martinez-Garcia P.J."/>
            <person name="Crepeau M.W."/>
            <person name="Puiu D."/>
            <person name="Gonzalez-Ibeas D."/>
            <person name="Whalen J."/>
            <person name="Stevens K."/>
            <person name="Paul R."/>
            <person name="Butterfield T."/>
            <person name="Britton M."/>
            <person name="Reagan R."/>
            <person name="Chakraborty S."/>
            <person name="Walawage S.L."/>
            <person name="Vasquez-Gross H.A."/>
            <person name="Cardeno C."/>
            <person name="Famula R."/>
            <person name="Pratt K."/>
            <person name="Kuruganti S."/>
            <person name="Aradhya M.K."/>
            <person name="Leslie C.A."/>
            <person name="Dandekar A.M."/>
            <person name="Salzberg S.L."/>
            <person name="Wegrzyn J.L."/>
            <person name="Langley C.H."/>
            <person name="Neale D.B."/>
        </authorList>
    </citation>
    <scope>NUCLEOTIDE SEQUENCE</scope>
    <source>
        <tissue evidence="1">Leaves</tissue>
    </source>
</reference>